<dbReference type="Proteomes" id="UP000008068">
    <property type="component" value="Unassembled WGS sequence"/>
</dbReference>
<accession>G0M8A0</accession>
<feature type="region of interest" description="Disordered" evidence="1">
    <location>
        <begin position="135"/>
        <end position="171"/>
    </location>
</feature>
<keyword evidence="3" id="KW-1185">Reference proteome</keyword>
<protein>
    <submittedName>
        <fullName evidence="2">Uncharacterized protein</fullName>
    </submittedName>
</protein>
<reference evidence="3" key="1">
    <citation type="submission" date="2011-07" db="EMBL/GenBank/DDBJ databases">
        <authorList>
            <consortium name="Caenorhabditis brenneri Sequencing and Analysis Consortium"/>
            <person name="Wilson R.K."/>
        </authorList>
    </citation>
    <scope>NUCLEOTIDE SEQUENCE [LARGE SCALE GENOMIC DNA]</scope>
    <source>
        <strain evidence="3">PB2801</strain>
    </source>
</reference>
<dbReference type="EMBL" id="GL379786">
    <property type="protein sequence ID" value="EGT30625.1"/>
    <property type="molecule type" value="Genomic_DNA"/>
</dbReference>
<feature type="compositionally biased region" description="Acidic residues" evidence="1">
    <location>
        <begin position="143"/>
        <end position="171"/>
    </location>
</feature>
<gene>
    <name evidence="2" type="ORF">CAEBREN_14479</name>
</gene>
<sequence length="171" mass="19332">MNSNQDVDIVQIELEAARARELQLVEQQEAFVQFALEHPNSADEGIDSTPLQSPEESSSSSDNGYEFWIRDHGFASVDELFETDDEDVVDRLNVREAFLIRFNNEDDDDILGESMSPSGSIEDFVSSIWEESWAADQDLGEYSPDEYDSGDEGDIEDEGEEEDDVKDDVDF</sequence>
<dbReference type="AlphaFoldDB" id="G0M8A0"/>
<organism evidence="3">
    <name type="scientific">Caenorhabditis brenneri</name>
    <name type="common">Nematode worm</name>
    <dbReference type="NCBI Taxonomy" id="135651"/>
    <lineage>
        <taxon>Eukaryota</taxon>
        <taxon>Metazoa</taxon>
        <taxon>Ecdysozoa</taxon>
        <taxon>Nematoda</taxon>
        <taxon>Chromadorea</taxon>
        <taxon>Rhabditida</taxon>
        <taxon>Rhabditina</taxon>
        <taxon>Rhabditomorpha</taxon>
        <taxon>Rhabditoidea</taxon>
        <taxon>Rhabditidae</taxon>
        <taxon>Peloderinae</taxon>
        <taxon>Caenorhabditis</taxon>
    </lineage>
</organism>
<evidence type="ECO:0000313" key="3">
    <source>
        <dbReference type="Proteomes" id="UP000008068"/>
    </source>
</evidence>
<proteinExistence type="predicted"/>
<feature type="region of interest" description="Disordered" evidence="1">
    <location>
        <begin position="36"/>
        <end position="64"/>
    </location>
</feature>
<name>G0M8A0_CAEBE</name>
<evidence type="ECO:0000256" key="1">
    <source>
        <dbReference type="SAM" id="MobiDB-lite"/>
    </source>
</evidence>
<dbReference type="HOGENOM" id="CLU_1564269_0_0_1"/>
<evidence type="ECO:0000313" key="2">
    <source>
        <dbReference type="EMBL" id="EGT30625.1"/>
    </source>
</evidence>
<dbReference type="InParanoid" id="G0M8A0"/>
<dbReference type="OMA" id="EESWAAD"/>
<dbReference type="FunCoup" id="G0M8A0">
    <property type="interactions" value="160"/>
</dbReference>